<accession>A0ABS8TIJ5</accession>
<evidence type="ECO:0000256" key="1">
    <source>
        <dbReference type="SAM" id="MobiDB-lite"/>
    </source>
</evidence>
<gene>
    <name evidence="2" type="ORF">HAX54_010649</name>
</gene>
<organism evidence="2 3">
    <name type="scientific">Datura stramonium</name>
    <name type="common">Jimsonweed</name>
    <name type="synonym">Common thornapple</name>
    <dbReference type="NCBI Taxonomy" id="4076"/>
    <lineage>
        <taxon>Eukaryota</taxon>
        <taxon>Viridiplantae</taxon>
        <taxon>Streptophyta</taxon>
        <taxon>Embryophyta</taxon>
        <taxon>Tracheophyta</taxon>
        <taxon>Spermatophyta</taxon>
        <taxon>Magnoliopsida</taxon>
        <taxon>eudicotyledons</taxon>
        <taxon>Gunneridae</taxon>
        <taxon>Pentapetalae</taxon>
        <taxon>asterids</taxon>
        <taxon>lamiids</taxon>
        <taxon>Solanales</taxon>
        <taxon>Solanaceae</taxon>
        <taxon>Solanoideae</taxon>
        <taxon>Datureae</taxon>
        <taxon>Datura</taxon>
    </lineage>
</organism>
<feature type="non-terminal residue" evidence="2">
    <location>
        <position position="1"/>
    </location>
</feature>
<sequence length="112" mass="13149">KMELTKQDQGKNSARPHPRDQQHDAQPHLRYQRRDALAFQCYQRCNAAQLQRDGVWDTDQERCDGLRGASRVFKRPIKSNPISTRKRSYKSQIKSAKEQRRKKSIINTVISL</sequence>
<evidence type="ECO:0000313" key="3">
    <source>
        <dbReference type="Proteomes" id="UP000823775"/>
    </source>
</evidence>
<feature type="region of interest" description="Disordered" evidence="1">
    <location>
        <begin position="1"/>
        <end position="30"/>
    </location>
</feature>
<reference evidence="2 3" key="1">
    <citation type="journal article" date="2021" name="BMC Genomics">
        <title>Datura genome reveals duplications of psychoactive alkaloid biosynthetic genes and high mutation rate following tissue culture.</title>
        <authorList>
            <person name="Rajewski A."/>
            <person name="Carter-House D."/>
            <person name="Stajich J."/>
            <person name="Litt A."/>
        </authorList>
    </citation>
    <scope>NUCLEOTIDE SEQUENCE [LARGE SCALE GENOMIC DNA]</scope>
    <source>
        <strain evidence="2">AR-01</strain>
    </source>
</reference>
<comment type="caution">
    <text evidence="2">The sequence shown here is derived from an EMBL/GenBank/DDBJ whole genome shotgun (WGS) entry which is preliminary data.</text>
</comment>
<keyword evidence="3" id="KW-1185">Reference proteome</keyword>
<feature type="compositionally biased region" description="Basic and acidic residues" evidence="1">
    <location>
        <begin position="17"/>
        <end position="30"/>
    </location>
</feature>
<proteinExistence type="predicted"/>
<dbReference type="EMBL" id="JACEIK010001590">
    <property type="protein sequence ID" value="MCD7470643.1"/>
    <property type="molecule type" value="Genomic_DNA"/>
</dbReference>
<protein>
    <submittedName>
        <fullName evidence="2">Uncharacterized protein</fullName>
    </submittedName>
</protein>
<name>A0ABS8TIJ5_DATST</name>
<dbReference type="Proteomes" id="UP000823775">
    <property type="component" value="Unassembled WGS sequence"/>
</dbReference>
<evidence type="ECO:0000313" key="2">
    <source>
        <dbReference type="EMBL" id="MCD7470643.1"/>
    </source>
</evidence>